<dbReference type="SUPFAM" id="SSF56784">
    <property type="entry name" value="HAD-like"/>
    <property type="match status" value="1"/>
</dbReference>
<keyword evidence="2" id="KW-1185">Reference proteome</keyword>
<dbReference type="STRING" id="1684307.A0A316UAC2"/>
<dbReference type="Pfam" id="PF00702">
    <property type="entry name" value="Hydrolase"/>
    <property type="match status" value="1"/>
</dbReference>
<dbReference type="RefSeq" id="XP_025347135.1">
    <property type="nucleotide sequence ID" value="XM_025490948.1"/>
</dbReference>
<dbReference type="Proteomes" id="UP000245942">
    <property type="component" value="Unassembled WGS sequence"/>
</dbReference>
<dbReference type="OrthoDB" id="40579at2759"/>
<sequence>MAIAYKPVTAVLFDMDGLLIDSEGVYTKVVNEVLKPYGLEQGWDLKMKLMGMPEKKAVETLLANFWPPEKEGEIFAAECPFTIESFLSHRNMNLDEEFSKVKPMPGAQRLIDHLAKHNIPVCVATGSKTRNFKIKSSANPDLFAPFKGRAICGDDERLKRGKPFADVFLLAAREGLGEPSKWQPIVREPGPEHDGTLKGGEEQFLVFEDATGGVKAAKAAGMQVVWVPDPQLRAIADEKEVAATLTINSLEDFRPELFGLPPFDN</sequence>
<evidence type="ECO:0000313" key="1">
    <source>
        <dbReference type="EMBL" id="PWN19975.1"/>
    </source>
</evidence>
<dbReference type="EMBL" id="KZ819329">
    <property type="protein sequence ID" value="PWN19975.1"/>
    <property type="molecule type" value="Genomic_DNA"/>
</dbReference>
<reference evidence="1 2" key="1">
    <citation type="journal article" date="2018" name="Mol. Biol. Evol.">
        <title>Broad Genomic Sampling Reveals a Smut Pathogenic Ancestry of the Fungal Clade Ustilaginomycotina.</title>
        <authorList>
            <person name="Kijpornyongpan T."/>
            <person name="Mondo S.J."/>
            <person name="Barry K."/>
            <person name="Sandor L."/>
            <person name="Lee J."/>
            <person name="Lipzen A."/>
            <person name="Pangilinan J."/>
            <person name="LaButti K."/>
            <person name="Hainaut M."/>
            <person name="Henrissat B."/>
            <person name="Grigoriev I.V."/>
            <person name="Spatafora J.W."/>
            <person name="Aime M.C."/>
        </authorList>
    </citation>
    <scope>NUCLEOTIDE SEQUENCE [LARGE SCALE GENOMIC DNA]</scope>
    <source>
        <strain evidence="1 2">MCA 4718</strain>
    </source>
</reference>
<dbReference type="GO" id="GO:0016791">
    <property type="term" value="F:phosphatase activity"/>
    <property type="evidence" value="ECO:0007669"/>
    <property type="project" value="TreeGrafter"/>
</dbReference>
<dbReference type="SFLD" id="SFLDG01129">
    <property type="entry name" value="C1.5:_HAD__Beta-PGM__Phosphata"/>
    <property type="match status" value="1"/>
</dbReference>
<protein>
    <submittedName>
        <fullName evidence="1">HAD-like protein</fullName>
    </submittedName>
</protein>
<dbReference type="SFLD" id="SFLDS00003">
    <property type="entry name" value="Haloacid_Dehalogenase"/>
    <property type="match status" value="1"/>
</dbReference>
<dbReference type="PANTHER" id="PTHR18901">
    <property type="entry name" value="2-DEOXYGLUCOSE-6-PHOSPHATE PHOSPHATASE 2"/>
    <property type="match status" value="1"/>
</dbReference>
<dbReference type="InterPro" id="IPR023214">
    <property type="entry name" value="HAD_sf"/>
</dbReference>
<gene>
    <name evidence="1" type="ORF">BCV69DRAFT_271195</name>
</gene>
<accession>A0A316UAC2</accession>
<name>A0A316UAC2_9BASI</name>
<dbReference type="InterPro" id="IPR036412">
    <property type="entry name" value="HAD-like_sf"/>
</dbReference>
<evidence type="ECO:0000313" key="2">
    <source>
        <dbReference type="Proteomes" id="UP000245942"/>
    </source>
</evidence>
<proteinExistence type="predicted"/>
<organism evidence="1 2">
    <name type="scientific">Pseudomicrostroma glucosiphilum</name>
    <dbReference type="NCBI Taxonomy" id="1684307"/>
    <lineage>
        <taxon>Eukaryota</taxon>
        <taxon>Fungi</taxon>
        <taxon>Dikarya</taxon>
        <taxon>Basidiomycota</taxon>
        <taxon>Ustilaginomycotina</taxon>
        <taxon>Exobasidiomycetes</taxon>
        <taxon>Microstromatales</taxon>
        <taxon>Microstromatales incertae sedis</taxon>
        <taxon>Pseudomicrostroma</taxon>
    </lineage>
</organism>
<dbReference type="Gene3D" id="1.10.150.240">
    <property type="entry name" value="Putative phosphatase, domain 2"/>
    <property type="match status" value="1"/>
</dbReference>
<dbReference type="Gene3D" id="3.40.50.1000">
    <property type="entry name" value="HAD superfamily/HAD-like"/>
    <property type="match status" value="1"/>
</dbReference>
<dbReference type="PANTHER" id="PTHR18901:SF38">
    <property type="entry name" value="PSEUDOURIDINE-5'-PHOSPHATASE"/>
    <property type="match status" value="1"/>
</dbReference>
<dbReference type="AlphaFoldDB" id="A0A316UAC2"/>
<dbReference type="GeneID" id="37012682"/>
<dbReference type="InterPro" id="IPR023198">
    <property type="entry name" value="PGP-like_dom2"/>
</dbReference>
<dbReference type="FunFam" id="1.10.150.240:FF:000001">
    <property type="entry name" value="Haloacid dehalogenase-like hydrolase domain"/>
    <property type="match status" value="1"/>
</dbReference>